<reference evidence="1" key="1">
    <citation type="submission" date="2020-07" db="EMBL/GenBank/DDBJ databases">
        <title>Multicomponent nature underlies the extraordinary mechanical properties of spider dragline silk.</title>
        <authorList>
            <person name="Kono N."/>
            <person name="Nakamura H."/>
            <person name="Mori M."/>
            <person name="Yoshida Y."/>
            <person name="Ohtoshi R."/>
            <person name="Malay A.D."/>
            <person name="Moran D.A.P."/>
            <person name="Tomita M."/>
            <person name="Numata K."/>
            <person name="Arakawa K."/>
        </authorList>
    </citation>
    <scope>NUCLEOTIDE SEQUENCE</scope>
</reference>
<comment type="caution">
    <text evidence="1">The sequence shown here is derived from an EMBL/GenBank/DDBJ whole genome shotgun (WGS) entry which is preliminary data.</text>
</comment>
<organism evidence="1 2">
    <name type="scientific">Trichonephila clavata</name>
    <name type="common">Joro spider</name>
    <name type="synonym">Nephila clavata</name>
    <dbReference type="NCBI Taxonomy" id="2740835"/>
    <lineage>
        <taxon>Eukaryota</taxon>
        <taxon>Metazoa</taxon>
        <taxon>Ecdysozoa</taxon>
        <taxon>Arthropoda</taxon>
        <taxon>Chelicerata</taxon>
        <taxon>Arachnida</taxon>
        <taxon>Araneae</taxon>
        <taxon>Araneomorphae</taxon>
        <taxon>Entelegynae</taxon>
        <taxon>Araneoidea</taxon>
        <taxon>Nephilidae</taxon>
        <taxon>Trichonephila</taxon>
    </lineage>
</organism>
<gene>
    <name evidence="1" type="ORF">TNCT_191281</name>
</gene>
<proteinExistence type="predicted"/>
<dbReference type="Proteomes" id="UP000887116">
    <property type="component" value="Unassembled WGS sequence"/>
</dbReference>
<name>A0A8X6L3N5_TRICU</name>
<accession>A0A8X6L3N5</accession>
<evidence type="ECO:0000313" key="2">
    <source>
        <dbReference type="Proteomes" id="UP000887116"/>
    </source>
</evidence>
<dbReference type="AlphaFoldDB" id="A0A8X6L3N5"/>
<evidence type="ECO:0000313" key="1">
    <source>
        <dbReference type="EMBL" id="GFQ96545.1"/>
    </source>
</evidence>
<feature type="non-terminal residue" evidence="1">
    <location>
        <position position="1"/>
    </location>
</feature>
<protein>
    <submittedName>
        <fullName evidence="1">Uncharacterized protein</fullName>
    </submittedName>
</protein>
<dbReference type="EMBL" id="BMAO01004719">
    <property type="protein sequence ID" value="GFQ96545.1"/>
    <property type="molecule type" value="Genomic_DNA"/>
</dbReference>
<sequence length="40" mass="4516">NFSVANFARPSQQPSILNTNCCDCCSSNHDNETLFKKFFS</sequence>
<keyword evidence="2" id="KW-1185">Reference proteome</keyword>